<proteinExistence type="predicted"/>
<gene>
    <name evidence="1" type="ORF">FRX97_03400</name>
</gene>
<organism evidence="1 2">
    <name type="scientific">Luteibaculum oceani</name>
    <dbReference type="NCBI Taxonomy" id="1294296"/>
    <lineage>
        <taxon>Bacteria</taxon>
        <taxon>Pseudomonadati</taxon>
        <taxon>Bacteroidota</taxon>
        <taxon>Flavobacteriia</taxon>
        <taxon>Flavobacteriales</taxon>
        <taxon>Luteibaculaceae</taxon>
        <taxon>Luteibaculum</taxon>
    </lineage>
</organism>
<accession>A0A5C6V9I4</accession>
<name>A0A5C6V9I4_9FLAO</name>
<dbReference type="AlphaFoldDB" id="A0A5C6V9I4"/>
<reference evidence="1 2" key="1">
    <citation type="submission" date="2019-08" db="EMBL/GenBank/DDBJ databases">
        <title>Genome of Luteibaculum oceani JCM 18817.</title>
        <authorList>
            <person name="Bowman J.P."/>
        </authorList>
    </citation>
    <scope>NUCLEOTIDE SEQUENCE [LARGE SCALE GENOMIC DNA]</scope>
    <source>
        <strain evidence="1 2">JCM 18817</strain>
    </source>
</reference>
<sequence length="238" mass="28168">MKKLDPNWLTEGYIDFEYKQYILLDYLQKVSRSFKRKSLYPVLSDLVFHYNNLLRLKENKNFLSSQVPKKLDRIDLKKLKLVYEEVDLDDNNMKELEKLVEFSIPRVENEIRNGKELFDWVEDNIEVDPIGLRPLYDKEGYLFLTYDGLAEVMIYQYKMSSIKNDKDKFFALHTQLVKTEEKSVANHYHQIKLNLLASNKELPNPATFLVVAKRRLPFKATLLPVAERLLMRTLNNAA</sequence>
<dbReference type="EMBL" id="VORB01000002">
    <property type="protein sequence ID" value="TXC82153.1"/>
    <property type="molecule type" value="Genomic_DNA"/>
</dbReference>
<evidence type="ECO:0000313" key="1">
    <source>
        <dbReference type="EMBL" id="TXC82153.1"/>
    </source>
</evidence>
<dbReference type="OrthoDB" id="1523307at2"/>
<evidence type="ECO:0000313" key="2">
    <source>
        <dbReference type="Proteomes" id="UP000321168"/>
    </source>
</evidence>
<protein>
    <submittedName>
        <fullName evidence="1">Uncharacterized protein</fullName>
    </submittedName>
</protein>
<comment type="caution">
    <text evidence="1">The sequence shown here is derived from an EMBL/GenBank/DDBJ whole genome shotgun (WGS) entry which is preliminary data.</text>
</comment>
<keyword evidence="2" id="KW-1185">Reference proteome</keyword>
<dbReference type="RefSeq" id="WP_147013401.1">
    <property type="nucleotide sequence ID" value="NZ_VORB01000002.1"/>
</dbReference>
<dbReference type="Proteomes" id="UP000321168">
    <property type="component" value="Unassembled WGS sequence"/>
</dbReference>